<organism evidence="2 3">
    <name type="scientific">Coffea arabica</name>
    <name type="common">Arabian coffee</name>
    <dbReference type="NCBI Taxonomy" id="13443"/>
    <lineage>
        <taxon>Eukaryota</taxon>
        <taxon>Viridiplantae</taxon>
        <taxon>Streptophyta</taxon>
        <taxon>Embryophyta</taxon>
        <taxon>Tracheophyta</taxon>
        <taxon>Spermatophyta</taxon>
        <taxon>Magnoliopsida</taxon>
        <taxon>eudicotyledons</taxon>
        <taxon>Gunneridae</taxon>
        <taxon>Pentapetalae</taxon>
        <taxon>asterids</taxon>
        <taxon>lamiids</taxon>
        <taxon>Gentianales</taxon>
        <taxon>Rubiaceae</taxon>
        <taxon>Ixoroideae</taxon>
        <taxon>Gardenieae complex</taxon>
        <taxon>Bertiereae - Coffeeae clade</taxon>
        <taxon>Coffeeae</taxon>
        <taxon>Coffea</taxon>
    </lineage>
</organism>
<dbReference type="RefSeq" id="XP_027103355.2">
    <property type="nucleotide sequence ID" value="XM_027247554.2"/>
</dbReference>
<dbReference type="Proteomes" id="UP001652660">
    <property type="component" value="Chromosome 2e"/>
</dbReference>
<dbReference type="PANTHER" id="PTHR34145">
    <property type="entry name" value="OS02G0105600 PROTEIN"/>
    <property type="match status" value="1"/>
</dbReference>
<dbReference type="InterPro" id="IPR055357">
    <property type="entry name" value="LRR_At1g61320_AtMIF1"/>
</dbReference>
<dbReference type="Gene3D" id="3.80.10.10">
    <property type="entry name" value="Ribonuclease Inhibitor"/>
    <property type="match status" value="1"/>
</dbReference>
<evidence type="ECO:0000313" key="2">
    <source>
        <dbReference type="Proteomes" id="UP001652660"/>
    </source>
</evidence>
<dbReference type="OrthoDB" id="613853at2759"/>
<reference evidence="3" key="2">
    <citation type="submission" date="2025-08" db="UniProtKB">
        <authorList>
            <consortium name="RefSeq"/>
        </authorList>
    </citation>
    <scope>IDENTIFICATION</scope>
    <source>
        <tissue evidence="3">Leaves</tissue>
    </source>
</reference>
<proteinExistence type="predicted"/>
<dbReference type="GeneID" id="113724676"/>
<reference evidence="2" key="1">
    <citation type="journal article" date="2025" name="Foods">
        <title>Unveiling the Microbial Signatures of Arabica Coffee Cherries: Insights into Ripeness Specific Diversity, Functional Traits, and Implications for Quality and Safety.</title>
        <authorList>
            <consortium name="RefSeq"/>
            <person name="Tenea G.N."/>
            <person name="Cifuentes V."/>
            <person name="Reyes P."/>
            <person name="Cevallos-Vallejos M."/>
        </authorList>
    </citation>
    <scope>NUCLEOTIDE SEQUENCE [LARGE SCALE GENOMIC DNA]</scope>
</reference>
<protein>
    <recommendedName>
        <fullName evidence="1">At1g61320/AtMIF1 LRR domain-containing protein</fullName>
    </recommendedName>
</protein>
<dbReference type="InterPro" id="IPR032675">
    <property type="entry name" value="LRR_dom_sf"/>
</dbReference>
<evidence type="ECO:0000313" key="3">
    <source>
        <dbReference type="RefSeq" id="XP_027103355.2"/>
    </source>
</evidence>
<dbReference type="SUPFAM" id="SSF52047">
    <property type="entry name" value="RNI-like"/>
    <property type="match status" value="1"/>
</dbReference>
<gene>
    <name evidence="3" type="primary">LOC113724676</name>
</gene>
<dbReference type="AlphaFoldDB" id="A0A6P6VLL9"/>
<accession>A0A6P6VLL9</accession>
<dbReference type="Pfam" id="PF23622">
    <property type="entry name" value="LRR_At1g61320_AtMIF1"/>
    <property type="match status" value="1"/>
</dbReference>
<name>A0A6P6VLL9_COFAR</name>
<dbReference type="PANTHER" id="PTHR34145:SF68">
    <property type="entry name" value="FBD DOMAIN-CONTAINING PROTEIN"/>
    <property type="match status" value="1"/>
</dbReference>
<evidence type="ECO:0000259" key="1">
    <source>
        <dbReference type="Pfam" id="PF23622"/>
    </source>
</evidence>
<keyword evidence="2" id="KW-1185">Reference proteome</keyword>
<feature type="domain" description="At1g61320/AtMIF1 LRR" evidence="1">
    <location>
        <begin position="60"/>
        <end position="326"/>
    </location>
</feature>
<sequence>MVEEFRVSFDLDNTYAGILDSWTCFAAAKRVHRLELDLSPFHSRKTSLDEIYCFPTDLEWKALTSLVLNSVNVVEEQLLYLLSDCPVLEKLSVSRAPSLYNLRLRSPNNKLKHLGLISCLGLEAIEVVSALNLFSFEYQGCRINMLFKDVPQLSSVSLKWAPNVSCDLCEDLLITKFSQVPFSISQLKTLALDLKLLVAMEFYLFPKTFSQFSNLQQLELQFFALYEQSILFLCSFIHASPSLHKLVLKYTVCWESTELSMNREFWDDMLKFGDTTRQWVEGQKYNCLTEVEFLGWIGLKSDVEFVMHLIEAAGPSLESLTLDTRDPSRVGRWKELPLPRLEQMAKKVKYNLPGHPCEIATKEAARNGARIVETKLSPRTKLVLL</sequence>
<dbReference type="InterPro" id="IPR053772">
    <property type="entry name" value="At1g61320/At1g61330-like"/>
</dbReference>